<reference evidence="2 3" key="1">
    <citation type="submission" date="2021-03" db="EMBL/GenBank/DDBJ databases">
        <title>novel species isolated from a fishpond in China.</title>
        <authorList>
            <person name="Lu H."/>
            <person name="Cai Z."/>
        </authorList>
    </citation>
    <scope>NUCLEOTIDE SEQUENCE [LARGE SCALE GENOMIC DNA]</scope>
    <source>
        <strain evidence="2 3">YJ13C</strain>
    </source>
</reference>
<gene>
    <name evidence="2" type="ORF">J0A69_06850</name>
</gene>
<proteinExistence type="predicted"/>
<evidence type="ECO:0000256" key="1">
    <source>
        <dbReference type="SAM" id="Coils"/>
    </source>
</evidence>
<accession>A0ABS3CDE9</accession>
<keyword evidence="3" id="KW-1185">Reference proteome</keyword>
<evidence type="ECO:0008006" key="4">
    <source>
        <dbReference type="Google" id="ProtNLM"/>
    </source>
</evidence>
<dbReference type="RefSeq" id="WP_206585829.1">
    <property type="nucleotide sequence ID" value="NZ_JAFKCU010000002.1"/>
</dbReference>
<protein>
    <recommendedName>
        <fullName evidence="4">DNA polymerase-3 subunit gamma/tau</fullName>
    </recommendedName>
</protein>
<dbReference type="Proteomes" id="UP000664480">
    <property type="component" value="Unassembled WGS sequence"/>
</dbReference>
<comment type="caution">
    <text evidence="2">The sequence shown here is derived from an EMBL/GenBank/DDBJ whole genome shotgun (WGS) entry which is preliminary data.</text>
</comment>
<name>A0ABS3CDE9_9BACT</name>
<feature type="coiled-coil region" evidence="1">
    <location>
        <begin position="11"/>
        <end position="38"/>
    </location>
</feature>
<organism evidence="2 3">
    <name type="scientific">Algoriphagus pacificus</name>
    <dbReference type="NCBI Taxonomy" id="2811234"/>
    <lineage>
        <taxon>Bacteria</taxon>
        <taxon>Pseudomonadati</taxon>
        <taxon>Bacteroidota</taxon>
        <taxon>Cytophagia</taxon>
        <taxon>Cytophagales</taxon>
        <taxon>Cyclobacteriaceae</taxon>
        <taxon>Algoriphagus</taxon>
    </lineage>
</organism>
<keyword evidence="1" id="KW-0175">Coiled coil</keyword>
<dbReference type="EMBL" id="JAFKCU010000002">
    <property type="protein sequence ID" value="MBN7815136.1"/>
    <property type="molecule type" value="Genomic_DNA"/>
</dbReference>
<evidence type="ECO:0000313" key="3">
    <source>
        <dbReference type="Proteomes" id="UP000664480"/>
    </source>
</evidence>
<evidence type="ECO:0000313" key="2">
    <source>
        <dbReference type="EMBL" id="MBN7815136.1"/>
    </source>
</evidence>
<sequence length="162" mass="18468">MSIPTSLTHTKKIIAEKAKDEERKIEQKKAEAQVVETVNTLQLTQEKLDEVMPKVLDHYKSGGKVLEHAILNQTTKMEGHEICLEVMGHVQEEIAQKMKPELLALIRDLTGAGKLGIKLVVKEEMESHSNKLYTSSDKFRFLKEKHPALAEFQRKFGLETDF</sequence>